<keyword evidence="2" id="KW-1185">Reference proteome</keyword>
<proteinExistence type="predicted"/>
<accession>A0A183PJF5</accession>
<dbReference type="Proteomes" id="UP000269396">
    <property type="component" value="Unassembled WGS sequence"/>
</dbReference>
<name>A0A183PJF5_9TREM</name>
<reference evidence="1 2" key="1">
    <citation type="submission" date="2018-11" db="EMBL/GenBank/DDBJ databases">
        <authorList>
            <consortium name="Pathogen Informatics"/>
        </authorList>
    </citation>
    <scope>NUCLEOTIDE SEQUENCE [LARGE SCALE GENOMIC DNA]</scope>
    <source>
        <strain>Denwood</strain>
        <strain evidence="2">Zambia</strain>
    </source>
</reference>
<dbReference type="AlphaFoldDB" id="A0A183PJF5"/>
<sequence length="72" mass="8866">MREGEREREKYQRRRKENALMTSAFFSETMMMMLITSVSFFIFQNSPYIYSHNFIEIEWIMKILSITKLKKE</sequence>
<dbReference type="EMBL" id="UZAL01034694">
    <property type="protein sequence ID" value="VDP66078.1"/>
    <property type="molecule type" value="Genomic_DNA"/>
</dbReference>
<organism evidence="1 2">
    <name type="scientific">Schistosoma mattheei</name>
    <dbReference type="NCBI Taxonomy" id="31246"/>
    <lineage>
        <taxon>Eukaryota</taxon>
        <taxon>Metazoa</taxon>
        <taxon>Spiralia</taxon>
        <taxon>Lophotrochozoa</taxon>
        <taxon>Platyhelminthes</taxon>
        <taxon>Trematoda</taxon>
        <taxon>Digenea</taxon>
        <taxon>Strigeidida</taxon>
        <taxon>Schistosomatoidea</taxon>
        <taxon>Schistosomatidae</taxon>
        <taxon>Schistosoma</taxon>
    </lineage>
</organism>
<protein>
    <submittedName>
        <fullName evidence="1">Uncharacterized protein</fullName>
    </submittedName>
</protein>
<evidence type="ECO:0000313" key="2">
    <source>
        <dbReference type="Proteomes" id="UP000269396"/>
    </source>
</evidence>
<gene>
    <name evidence="1" type="ORF">SMTD_LOCUS14491</name>
</gene>
<evidence type="ECO:0000313" key="1">
    <source>
        <dbReference type="EMBL" id="VDP66078.1"/>
    </source>
</evidence>